<evidence type="ECO:0000313" key="3">
    <source>
        <dbReference type="EMBL" id="CAN94887.1"/>
    </source>
</evidence>
<proteinExistence type="predicted"/>
<evidence type="ECO:0000256" key="1">
    <source>
        <dbReference type="SAM" id="Coils"/>
    </source>
</evidence>
<dbReference type="KEGG" id="scl:sce4724"/>
<protein>
    <submittedName>
        <fullName evidence="3">Uncharacterized protein</fullName>
    </submittedName>
</protein>
<dbReference type="HOGENOM" id="CLU_2059888_0_0_7"/>
<reference evidence="3 4" key="1">
    <citation type="journal article" date="2007" name="Nat. Biotechnol.">
        <title>Complete genome sequence of the myxobacterium Sorangium cellulosum.</title>
        <authorList>
            <person name="Schneiker S."/>
            <person name="Perlova O."/>
            <person name="Kaiser O."/>
            <person name="Gerth K."/>
            <person name="Alici A."/>
            <person name="Altmeyer M.O."/>
            <person name="Bartels D."/>
            <person name="Bekel T."/>
            <person name="Beyer S."/>
            <person name="Bode E."/>
            <person name="Bode H.B."/>
            <person name="Bolten C.J."/>
            <person name="Choudhuri J.V."/>
            <person name="Doss S."/>
            <person name="Elnakady Y.A."/>
            <person name="Frank B."/>
            <person name="Gaigalat L."/>
            <person name="Goesmann A."/>
            <person name="Groeger C."/>
            <person name="Gross F."/>
            <person name="Jelsbak L."/>
            <person name="Jelsbak L."/>
            <person name="Kalinowski J."/>
            <person name="Kegler C."/>
            <person name="Knauber T."/>
            <person name="Konietzny S."/>
            <person name="Kopp M."/>
            <person name="Krause L."/>
            <person name="Krug D."/>
            <person name="Linke B."/>
            <person name="Mahmud T."/>
            <person name="Martinez-Arias R."/>
            <person name="McHardy A.C."/>
            <person name="Merai M."/>
            <person name="Meyer F."/>
            <person name="Mormann S."/>
            <person name="Munoz-Dorado J."/>
            <person name="Perez J."/>
            <person name="Pradella S."/>
            <person name="Rachid S."/>
            <person name="Raddatz G."/>
            <person name="Rosenau F."/>
            <person name="Rueckert C."/>
            <person name="Sasse F."/>
            <person name="Scharfe M."/>
            <person name="Schuster S.C."/>
            <person name="Suen G."/>
            <person name="Treuner-Lange A."/>
            <person name="Velicer G.J."/>
            <person name="Vorholter F.-J."/>
            <person name="Weissman K.J."/>
            <person name="Welch R.D."/>
            <person name="Wenzel S.C."/>
            <person name="Whitworth D.E."/>
            <person name="Wilhelm S."/>
            <person name="Wittmann C."/>
            <person name="Bloecker H."/>
            <person name="Puehler A."/>
            <person name="Mueller R."/>
        </authorList>
    </citation>
    <scope>NUCLEOTIDE SEQUENCE [LARGE SCALE GENOMIC DNA]</scope>
    <source>
        <strain evidence="4">So ce56</strain>
    </source>
</reference>
<accession>A9FEH6</accession>
<dbReference type="AlphaFoldDB" id="A9FEH6"/>
<sequence>MGRRPQVPQGDVTAPGRRRSPRASARLWSGGEVTQPPSTAKEPETMRVSRTTVYELGGTETPPTLAVHEERLRSLEQQVAQLGIQVEEGVGRLARQIKHLRRDVDGLAREPARGARRPG</sequence>
<keyword evidence="4" id="KW-1185">Reference proteome</keyword>
<organism evidence="3 4">
    <name type="scientific">Sorangium cellulosum (strain So ce56)</name>
    <name type="common">Polyangium cellulosum (strain So ce56)</name>
    <dbReference type="NCBI Taxonomy" id="448385"/>
    <lineage>
        <taxon>Bacteria</taxon>
        <taxon>Pseudomonadati</taxon>
        <taxon>Myxococcota</taxon>
        <taxon>Polyangia</taxon>
        <taxon>Polyangiales</taxon>
        <taxon>Polyangiaceae</taxon>
        <taxon>Sorangium</taxon>
    </lineage>
</organism>
<feature type="region of interest" description="Disordered" evidence="2">
    <location>
        <begin position="1"/>
        <end position="45"/>
    </location>
</feature>
<evidence type="ECO:0000313" key="4">
    <source>
        <dbReference type="Proteomes" id="UP000002139"/>
    </source>
</evidence>
<gene>
    <name evidence="3" type="ordered locus">sce4724</name>
</gene>
<name>A9FEH6_SORC5</name>
<dbReference type="EMBL" id="AM746676">
    <property type="protein sequence ID" value="CAN94887.1"/>
    <property type="molecule type" value="Genomic_DNA"/>
</dbReference>
<keyword evidence="1" id="KW-0175">Coiled coil</keyword>
<evidence type="ECO:0000256" key="2">
    <source>
        <dbReference type="SAM" id="MobiDB-lite"/>
    </source>
</evidence>
<dbReference type="Proteomes" id="UP000002139">
    <property type="component" value="Chromosome"/>
</dbReference>
<feature type="coiled-coil region" evidence="1">
    <location>
        <begin position="65"/>
        <end position="110"/>
    </location>
</feature>